<dbReference type="InterPro" id="IPR004143">
    <property type="entry name" value="BPL_LPL_catalytic"/>
</dbReference>
<sequence>MQHMPLLEVLCDNNYHSGEDLAANFKVSRATISNWIGQIRQSGIDIHSVPGRGYVLPNQMQPLNFANLQATLTGNFHFLLSRETNSTNEEVKQLFKQKRLEHDAVVLAATDKQTQGRGRRGRVWHSPFAQNLYFTLGMQLHLPMAELSGLSLVVGIAVAKALQTFGLTPQLKWPNDVYLEGKKLGGILIELEGNFEPPYSVIMGVGLNVNMVDNQQGIEQAWNSLALHSGHNWDRTQVLTSLIQQIINQTNIFCQQGFSPFAKIWPDFDLYLDQNVNIVSGQRVEQGINLGVDDRGNLLLNQHEQIKAITGGEVSLRPA</sequence>
<keyword evidence="3 6" id="KW-0067">ATP-binding</keyword>
<dbReference type="GO" id="GO:0004077">
    <property type="term" value="F:biotin--[biotin carboxyl-carrier protein] ligase activity"/>
    <property type="evidence" value="ECO:0007669"/>
    <property type="project" value="UniProtKB-UniRule"/>
</dbReference>
<dbReference type="Gene3D" id="2.30.30.100">
    <property type="match status" value="1"/>
</dbReference>
<dbReference type="InterPro" id="IPR003142">
    <property type="entry name" value="BPL_C"/>
</dbReference>
<dbReference type="GO" id="GO:0005524">
    <property type="term" value="F:ATP binding"/>
    <property type="evidence" value="ECO:0007669"/>
    <property type="project" value="UniProtKB-UniRule"/>
</dbReference>
<comment type="function">
    <text evidence="6">Acts both as a biotin--[acetyl-CoA-carboxylase] ligase and a biotin-operon repressor. In the presence of ATP, BirA activates biotin to form the BirA-biotinyl-5'-adenylate (BirA-bio-5'-AMP or holoBirA) complex. HoloBirA can either transfer the biotinyl moiety to the biotin carboxyl carrier protein (BCCP) subunit of acetyl-CoA carboxylase, or bind to the biotin operator site and inhibit transcription of the operon.</text>
</comment>
<name>W7Q5S0_9ALTE</name>
<dbReference type="RefSeq" id="WP_035016654.1">
    <property type="nucleotide sequence ID" value="NZ_ARZY01000067.1"/>
</dbReference>
<dbReference type="GO" id="GO:0005737">
    <property type="term" value="C:cytoplasm"/>
    <property type="evidence" value="ECO:0007669"/>
    <property type="project" value="TreeGrafter"/>
</dbReference>
<dbReference type="Pfam" id="PF03099">
    <property type="entry name" value="BPL_LplA_LipB"/>
    <property type="match status" value="1"/>
</dbReference>
<feature type="binding site" evidence="6">
    <location>
        <begin position="86"/>
        <end position="88"/>
    </location>
    <ligand>
        <name>biotin</name>
        <dbReference type="ChEBI" id="CHEBI:57586"/>
    </ligand>
</feature>
<dbReference type="OrthoDB" id="9807064at2"/>
<dbReference type="eggNOG" id="COG0340">
    <property type="taxonomic scope" value="Bacteria"/>
</dbReference>
<dbReference type="InterPro" id="IPR036388">
    <property type="entry name" value="WH-like_DNA-bd_sf"/>
</dbReference>
<dbReference type="GO" id="GO:0003677">
    <property type="term" value="F:DNA binding"/>
    <property type="evidence" value="ECO:0007669"/>
    <property type="project" value="UniProtKB-UniRule"/>
</dbReference>
<dbReference type="InterPro" id="IPR008988">
    <property type="entry name" value="Transcriptional_repressor_C"/>
</dbReference>
<comment type="similarity">
    <text evidence="6">Belongs to the biotin--protein ligase family.</text>
</comment>
<keyword evidence="6" id="KW-0238">DNA-binding</keyword>
<keyword evidence="6" id="KW-0805">Transcription regulation</keyword>
<dbReference type="PANTHER" id="PTHR12835">
    <property type="entry name" value="BIOTIN PROTEIN LIGASE"/>
    <property type="match status" value="1"/>
</dbReference>
<dbReference type="Gene3D" id="3.30.930.10">
    <property type="entry name" value="Bira Bifunctional Protein, Domain 2"/>
    <property type="match status" value="1"/>
</dbReference>
<feature type="domain" description="BPL/LPL catalytic" evidence="7">
    <location>
        <begin position="63"/>
        <end position="254"/>
    </location>
</feature>
<dbReference type="SUPFAM" id="SSF55681">
    <property type="entry name" value="Class II aaRS and biotin synthetases"/>
    <property type="match status" value="1"/>
</dbReference>
<feature type="binding site" evidence="6">
    <location>
        <begin position="117"/>
        <end position="119"/>
    </location>
    <ligand>
        <name>biotin</name>
        <dbReference type="ChEBI" id="CHEBI:57586"/>
    </ligand>
</feature>
<keyword evidence="6" id="KW-0804">Transcription</keyword>
<dbReference type="SUPFAM" id="SSF50037">
    <property type="entry name" value="C-terminal domain of transcriptional repressors"/>
    <property type="match status" value="1"/>
</dbReference>
<dbReference type="Pfam" id="PF08279">
    <property type="entry name" value="HTH_11"/>
    <property type="match status" value="1"/>
</dbReference>
<dbReference type="EMBL" id="ARZY01000067">
    <property type="protein sequence ID" value="EWH08124.1"/>
    <property type="molecule type" value="Genomic_DNA"/>
</dbReference>
<dbReference type="AlphaFoldDB" id="W7Q5S0"/>
<dbReference type="InterPro" id="IPR045864">
    <property type="entry name" value="aa-tRNA-synth_II/BPL/LPL"/>
</dbReference>
<dbReference type="HAMAP" id="MF_00978">
    <property type="entry name" value="Bifunct_BirA"/>
    <property type="match status" value="1"/>
</dbReference>
<feature type="binding site" evidence="6">
    <location>
        <position position="113"/>
    </location>
    <ligand>
        <name>biotin</name>
        <dbReference type="ChEBI" id="CHEBI:57586"/>
    </ligand>
</feature>
<comment type="caution">
    <text evidence="8">The sequence shown here is derived from an EMBL/GenBank/DDBJ whole genome shotgun (WGS) entry which is preliminary data.</text>
</comment>
<evidence type="ECO:0000256" key="1">
    <source>
        <dbReference type="ARBA" id="ARBA00022598"/>
    </source>
</evidence>
<protein>
    <recommendedName>
        <fullName evidence="6">Bifunctional ligase/repressor BirA</fullName>
    </recommendedName>
    <alternativeName>
        <fullName evidence="6">Biotin operon repressor</fullName>
    </alternativeName>
    <alternativeName>
        <fullName evidence="6">Biotin--[acetyl-CoA-carboxylase] ligase</fullName>
        <ecNumber evidence="6">6.3.4.15</ecNumber>
    </alternativeName>
    <alternativeName>
        <fullName evidence="6">Biotin--protein ligase</fullName>
    </alternativeName>
    <alternativeName>
        <fullName evidence="6">Biotin-[acetyl-CoA carboxylase] synthetase</fullName>
    </alternativeName>
</protein>
<accession>W7Q5S0</accession>
<evidence type="ECO:0000259" key="7">
    <source>
        <dbReference type="PROSITE" id="PS51733"/>
    </source>
</evidence>
<keyword evidence="9" id="KW-1185">Reference proteome</keyword>
<dbReference type="NCBIfam" id="TIGR00121">
    <property type="entry name" value="birA_ligase"/>
    <property type="match status" value="1"/>
</dbReference>
<dbReference type="CDD" id="cd16442">
    <property type="entry name" value="BPL"/>
    <property type="match status" value="1"/>
</dbReference>
<dbReference type="PANTHER" id="PTHR12835:SF5">
    <property type="entry name" value="BIOTIN--PROTEIN LIGASE"/>
    <property type="match status" value="1"/>
</dbReference>
<dbReference type="Proteomes" id="UP000019276">
    <property type="component" value="Unassembled WGS sequence"/>
</dbReference>
<dbReference type="InterPro" id="IPR036390">
    <property type="entry name" value="WH_DNA-bd_sf"/>
</dbReference>
<dbReference type="STRING" id="1328313.DS2_18940"/>
<keyword evidence="4 6" id="KW-0092">Biotin</keyword>
<dbReference type="InterPro" id="IPR030855">
    <property type="entry name" value="Bifunct_BirA"/>
</dbReference>
<dbReference type="EC" id="6.3.4.15" evidence="6"/>
<keyword evidence="2 6" id="KW-0547">Nucleotide-binding</keyword>
<dbReference type="Gene3D" id="1.10.10.10">
    <property type="entry name" value="Winged helix-like DNA-binding domain superfamily/Winged helix DNA-binding domain"/>
    <property type="match status" value="1"/>
</dbReference>
<organism evidence="8 9">
    <name type="scientific">Catenovulum agarivorans DS-2</name>
    <dbReference type="NCBI Taxonomy" id="1328313"/>
    <lineage>
        <taxon>Bacteria</taxon>
        <taxon>Pseudomonadati</taxon>
        <taxon>Pseudomonadota</taxon>
        <taxon>Gammaproteobacteria</taxon>
        <taxon>Alteromonadales</taxon>
        <taxon>Alteromonadaceae</taxon>
        <taxon>Catenovulum</taxon>
    </lineage>
</organism>
<evidence type="ECO:0000256" key="6">
    <source>
        <dbReference type="HAMAP-Rule" id="MF_00978"/>
    </source>
</evidence>
<evidence type="ECO:0000256" key="3">
    <source>
        <dbReference type="ARBA" id="ARBA00022840"/>
    </source>
</evidence>
<dbReference type="PATRIC" id="fig|1328313.3.peg.3865"/>
<feature type="binding site" evidence="6">
    <location>
        <position position="183"/>
    </location>
    <ligand>
        <name>biotin</name>
        <dbReference type="ChEBI" id="CHEBI:57586"/>
    </ligand>
</feature>
<reference evidence="8 9" key="1">
    <citation type="journal article" date="2014" name="Genome Announc.">
        <title>Draft Genome Sequence of the Agar-Degrading Bacterium Catenovulum sp. Strain DS-2, Isolated from Intestines of Haliotis diversicolor.</title>
        <authorList>
            <person name="Shan D."/>
            <person name="Li X."/>
            <person name="Gu Z."/>
            <person name="Wei G."/>
            <person name="Gao Z."/>
            <person name="Shao Z."/>
        </authorList>
    </citation>
    <scope>NUCLEOTIDE SEQUENCE [LARGE SCALE GENOMIC DNA]</scope>
    <source>
        <strain evidence="8 9">DS-2</strain>
    </source>
</reference>
<keyword evidence="1 6" id="KW-0436">Ligase</keyword>
<proteinExistence type="inferred from homology"/>
<keyword evidence="6" id="KW-0678">Repressor</keyword>
<dbReference type="SUPFAM" id="SSF46785">
    <property type="entry name" value="Winged helix' DNA-binding domain"/>
    <property type="match status" value="1"/>
</dbReference>
<dbReference type="InterPro" id="IPR004408">
    <property type="entry name" value="Biotin_CoA_COase_ligase"/>
</dbReference>
<evidence type="ECO:0000256" key="4">
    <source>
        <dbReference type="ARBA" id="ARBA00023267"/>
    </source>
</evidence>
<dbReference type="PROSITE" id="PS51733">
    <property type="entry name" value="BPL_LPL_CATALYTIC"/>
    <property type="match status" value="1"/>
</dbReference>
<dbReference type="Pfam" id="PF02237">
    <property type="entry name" value="BPL_C"/>
    <property type="match status" value="1"/>
</dbReference>
<feature type="DNA-binding region" description="H-T-H motif" evidence="6">
    <location>
        <begin position="18"/>
        <end position="37"/>
    </location>
</feature>
<gene>
    <name evidence="6" type="primary">birA</name>
    <name evidence="8" type="ORF">DS2_18940</name>
</gene>
<evidence type="ECO:0000256" key="2">
    <source>
        <dbReference type="ARBA" id="ARBA00022741"/>
    </source>
</evidence>
<evidence type="ECO:0000313" key="8">
    <source>
        <dbReference type="EMBL" id="EWH08124.1"/>
    </source>
</evidence>
<evidence type="ECO:0000313" key="9">
    <source>
        <dbReference type="Proteomes" id="UP000019276"/>
    </source>
</evidence>
<dbReference type="GO" id="GO:0006355">
    <property type="term" value="P:regulation of DNA-templated transcription"/>
    <property type="evidence" value="ECO:0007669"/>
    <property type="project" value="UniProtKB-UniRule"/>
</dbReference>
<comment type="catalytic activity">
    <reaction evidence="5 6">
        <text>biotin + L-lysyl-[protein] + ATP = N(6)-biotinyl-L-lysyl-[protein] + AMP + diphosphate + H(+)</text>
        <dbReference type="Rhea" id="RHEA:11756"/>
        <dbReference type="Rhea" id="RHEA-COMP:9752"/>
        <dbReference type="Rhea" id="RHEA-COMP:10505"/>
        <dbReference type="ChEBI" id="CHEBI:15378"/>
        <dbReference type="ChEBI" id="CHEBI:29969"/>
        <dbReference type="ChEBI" id="CHEBI:30616"/>
        <dbReference type="ChEBI" id="CHEBI:33019"/>
        <dbReference type="ChEBI" id="CHEBI:57586"/>
        <dbReference type="ChEBI" id="CHEBI:83144"/>
        <dbReference type="ChEBI" id="CHEBI:456215"/>
        <dbReference type="EC" id="6.3.4.15"/>
    </reaction>
</comment>
<dbReference type="InterPro" id="IPR013196">
    <property type="entry name" value="HTH_11"/>
</dbReference>
<evidence type="ECO:0000256" key="5">
    <source>
        <dbReference type="ARBA" id="ARBA00047846"/>
    </source>
</evidence>